<geneLocation type="plasmid" evidence="1 2">
    <name>pBRLA33</name>
</geneLocation>
<evidence type="ECO:0000313" key="1">
    <source>
        <dbReference type="EMBL" id="AIG28928.1"/>
    </source>
</evidence>
<dbReference type="HOGENOM" id="CLU_2536004_0_0_9"/>
<keyword evidence="2" id="KW-1185">Reference proteome</keyword>
<name>A0A075RCL3_BRELA</name>
<protein>
    <submittedName>
        <fullName evidence="1">Uncharacterized protein</fullName>
    </submittedName>
</protein>
<dbReference type="AlphaFoldDB" id="A0A075RCL3"/>
<reference evidence="1 2" key="1">
    <citation type="journal article" date="2011" name="J. Bacteriol.">
        <title>Genome sequence of Brevibacillus laterosporus LMG 15441, a pathogen of invertebrates.</title>
        <authorList>
            <person name="Djukic M."/>
            <person name="Poehlein A."/>
            <person name="Thurmer A."/>
            <person name="Daniel R."/>
        </authorList>
    </citation>
    <scope>NUCLEOTIDE SEQUENCE [LARGE SCALE GENOMIC DNA]</scope>
    <source>
        <strain evidence="1 2">LMG 15441</strain>
        <plasmid evidence="1 2">pBRLA33</plasmid>
    </source>
</reference>
<sequence>MPYSSGKNEAQYEAATSKQIKRNVNLLCRRYLEGTPALAKNCKSTIGGETIYIYFGTITANRNQTIWAPFSRSKQLLVKQNPQ</sequence>
<dbReference type="EMBL" id="CP007807">
    <property type="protein sequence ID" value="AIG28928.1"/>
    <property type="molecule type" value="Genomic_DNA"/>
</dbReference>
<gene>
    <name evidence="1" type="ORF">BRLA_33p000010</name>
</gene>
<keyword evidence="1" id="KW-0614">Plasmid</keyword>
<evidence type="ECO:0000313" key="2">
    <source>
        <dbReference type="Proteomes" id="UP000005850"/>
    </source>
</evidence>
<organism evidence="1 2">
    <name type="scientific">Brevibacillus laterosporus LMG 15441</name>
    <dbReference type="NCBI Taxonomy" id="1042163"/>
    <lineage>
        <taxon>Bacteria</taxon>
        <taxon>Bacillati</taxon>
        <taxon>Bacillota</taxon>
        <taxon>Bacilli</taxon>
        <taxon>Bacillales</taxon>
        <taxon>Paenibacillaceae</taxon>
        <taxon>Brevibacillus</taxon>
    </lineage>
</organism>
<dbReference type="Proteomes" id="UP000005850">
    <property type="component" value="Plasmid pBRLA33"/>
</dbReference>
<accession>A0A075RCL3</accession>
<dbReference type="KEGG" id="blr:BRLA_33p000010"/>
<proteinExistence type="predicted"/>